<feature type="transmembrane region" description="Helical" evidence="5">
    <location>
        <begin position="6"/>
        <end position="24"/>
    </location>
</feature>
<accession>A0ABX6V6I6</accession>
<feature type="transmembrane region" description="Helical" evidence="5">
    <location>
        <begin position="99"/>
        <end position="120"/>
    </location>
</feature>
<evidence type="ECO:0000256" key="5">
    <source>
        <dbReference type="SAM" id="Phobius"/>
    </source>
</evidence>
<proteinExistence type="predicted"/>
<dbReference type="PANTHER" id="PTHR36926:SF1">
    <property type="entry name" value="COLICIN V PRODUCTION PROTEIN"/>
    <property type="match status" value="1"/>
</dbReference>
<evidence type="ECO:0000256" key="1">
    <source>
        <dbReference type="ARBA" id="ARBA00004141"/>
    </source>
</evidence>
<feature type="transmembrane region" description="Helical" evidence="5">
    <location>
        <begin position="64"/>
        <end position="87"/>
    </location>
</feature>
<keyword evidence="3 5" id="KW-1133">Transmembrane helix</keyword>
<protein>
    <submittedName>
        <fullName evidence="6">CvpA family protein</fullName>
    </submittedName>
</protein>
<evidence type="ECO:0000256" key="3">
    <source>
        <dbReference type="ARBA" id="ARBA00022989"/>
    </source>
</evidence>
<evidence type="ECO:0000256" key="2">
    <source>
        <dbReference type="ARBA" id="ARBA00022692"/>
    </source>
</evidence>
<keyword evidence="4 5" id="KW-0472">Membrane</keyword>
<keyword evidence="2 5" id="KW-0812">Transmembrane</keyword>
<evidence type="ECO:0000256" key="4">
    <source>
        <dbReference type="ARBA" id="ARBA00023136"/>
    </source>
</evidence>
<gene>
    <name evidence="6" type="ORF">FM038_008390</name>
</gene>
<dbReference type="Pfam" id="PF02674">
    <property type="entry name" value="Colicin_V"/>
    <property type="match status" value="1"/>
</dbReference>
<organism evidence="6 7">
    <name type="scientific">Shewanella eurypsychrophilus</name>
    <dbReference type="NCBI Taxonomy" id="2593656"/>
    <lineage>
        <taxon>Bacteria</taxon>
        <taxon>Pseudomonadati</taxon>
        <taxon>Pseudomonadota</taxon>
        <taxon>Gammaproteobacteria</taxon>
        <taxon>Alteromonadales</taxon>
        <taxon>Shewanellaceae</taxon>
        <taxon>Shewanella</taxon>
    </lineage>
</organism>
<dbReference type="EMBL" id="CP045503">
    <property type="protein sequence ID" value="QPG57456.1"/>
    <property type="molecule type" value="Genomic_DNA"/>
</dbReference>
<dbReference type="Proteomes" id="UP000316416">
    <property type="component" value="Chromosome"/>
</dbReference>
<sequence length="162" mass="17953">MVWIDYAIITVIGVSTLISLLRGFAKEAMSLVVWFAAFFVASQFYQDLAVYLTQMQDEMLRNGVAVAILFVATLILGALINYLIGQLVEKTGLSGTDRVLGLCFGALRGALIVSALLFFMDAFTGAPNTDWWQSSQLVPEFGVVIQWFFDYIENTSSFVPKI</sequence>
<name>A0ABX6V6I6_9GAMM</name>
<evidence type="ECO:0000313" key="7">
    <source>
        <dbReference type="Proteomes" id="UP000316416"/>
    </source>
</evidence>
<evidence type="ECO:0000313" key="6">
    <source>
        <dbReference type="EMBL" id="QPG57456.1"/>
    </source>
</evidence>
<dbReference type="PANTHER" id="PTHR36926">
    <property type="entry name" value="COLICIN V PRODUCTION PROTEIN"/>
    <property type="match status" value="1"/>
</dbReference>
<reference evidence="6" key="1">
    <citation type="submission" date="2021-07" db="EMBL/GenBank/DDBJ databases">
        <title>Shewanella sp. YLB-07 whole genome sequence.</title>
        <authorList>
            <person name="Yu L."/>
        </authorList>
    </citation>
    <scope>NUCLEOTIDE SEQUENCE</scope>
    <source>
        <strain evidence="6">YLB-08</strain>
    </source>
</reference>
<dbReference type="InterPro" id="IPR052719">
    <property type="entry name" value="CvpA-like"/>
</dbReference>
<dbReference type="InterPro" id="IPR003825">
    <property type="entry name" value="Colicin-V_CvpA"/>
</dbReference>
<comment type="subcellular location">
    <subcellularLocation>
        <location evidence="1">Membrane</location>
        <topology evidence="1">Multi-pass membrane protein</topology>
    </subcellularLocation>
</comment>
<dbReference type="RefSeq" id="WP_142872818.1">
    <property type="nucleotide sequence ID" value="NZ_CP045503.2"/>
</dbReference>
<feature type="transmembrane region" description="Helical" evidence="5">
    <location>
        <begin position="31"/>
        <end position="52"/>
    </location>
</feature>
<keyword evidence="7" id="KW-1185">Reference proteome</keyword>